<accession>A0A1I1F7W2</accession>
<proteinExistence type="predicted"/>
<organism evidence="1 2">
    <name type="scientific">Brevinema andersonii</name>
    <dbReference type="NCBI Taxonomy" id="34097"/>
    <lineage>
        <taxon>Bacteria</taxon>
        <taxon>Pseudomonadati</taxon>
        <taxon>Spirochaetota</taxon>
        <taxon>Spirochaetia</taxon>
        <taxon>Brevinematales</taxon>
        <taxon>Brevinemataceae</taxon>
        <taxon>Brevinema</taxon>
    </lineage>
</organism>
<dbReference type="Proteomes" id="UP000240042">
    <property type="component" value="Unassembled WGS sequence"/>
</dbReference>
<protein>
    <submittedName>
        <fullName evidence="1">Uncharacterized protein</fullName>
    </submittedName>
</protein>
<evidence type="ECO:0000313" key="1">
    <source>
        <dbReference type="EMBL" id="SFB95364.1"/>
    </source>
</evidence>
<dbReference type="AlphaFoldDB" id="A0A1I1F7W2"/>
<evidence type="ECO:0000313" key="2">
    <source>
        <dbReference type="Proteomes" id="UP000240042"/>
    </source>
</evidence>
<dbReference type="EMBL" id="FOKY01000027">
    <property type="protein sequence ID" value="SFB95364.1"/>
    <property type="molecule type" value="Genomic_DNA"/>
</dbReference>
<name>A0A1I1F7W2_BREAD</name>
<sequence length="83" mass="9648">MNGLLFFNSHCRKMQIWIGSGILLSNINDAVAVTKNQLLPELNFTVSYRKAENKNRVNISYDLLLDSFYKDLEFRLPLVKNLK</sequence>
<dbReference type="STRING" id="34097.SAMN02745150_01428"/>
<reference evidence="2" key="1">
    <citation type="submission" date="2016-10" db="EMBL/GenBank/DDBJ databases">
        <authorList>
            <person name="Varghese N."/>
            <person name="Submissions S."/>
        </authorList>
    </citation>
    <scope>NUCLEOTIDE SEQUENCE [LARGE SCALE GENOMIC DNA]</scope>
    <source>
        <strain evidence="2">ATCC 43811</strain>
    </source>
</reference>
<keyword evidence="2" id="KW-1185">Reference proteome</keyword>
<gene>
    <name evidence="1" type="ORF">SAMN02745150_01428</name>
</gene>